<sequence length="589" mass="64070">MTTDPVAVLTTGVDSFSPYVQESGELHDPVFDEPTQYGTAYHAYCQAVLAEAGPAEHRAGRLARAGRGLDAALAHTENPDLPPTGASFSRADGSVRRSNHRDFTWPPILKTFRVLRDAGDERATEFADRIAAVDIMRSFRSRPPSNWASVWLSGEWIRIREGLSPFSTRDVDEWLAIFLTDLLRPEDGFYFEPGKPNSYDLFTRLHVADLLAEGYDGRHRPALERLMETGLDRSLAVQLSDGSLASAHRSAGQTWTLGAQVAYFTHARAYFTARQVAEDTENTEDTVRADRAAEAATRAYVSMRRWQRPGATFSPVENVLPEGWRVGYEAYTADGHYANLALAFLATAVRAGFTADAAPATDRPPATRVEHALTFRGVASAGRYSVAVNADPAPAYDGFGITDLTVGPDRYLQFASSVRHVESGRFLNLGTALRSGGVRGGLDVLAQRTFTLDAPIEPLDTPSGGCRAGLRLRGRADGDDATPYHLEVGVHDDGVHVAEATPGVVGERSLLVPYLRDPGTGVHTEVERTPDGVRLVHGTEVLAVTVEAPVLTMVHLPHGFENRRGLCGLVRHDLAGVHDAVRFTVAVER</sequence>
<dbReference type="AlphaFoldDB" id="A0A852Z9C3"/>
<evidence type="ECO:0000313" key="2">
    <source>
        <dbReference type="Proteomes" id="UP000579605"/>
    </source>
</evidence>
<dbReference type="EMBL" id="JACBZH010000001">
    <property type="protein sequence ID" value="NYH88452.1"/>
    <property type="molecule type" value="Genomic_DNA"/>
</dbReference>
<organism evidence="1 2">
    <name type="scientific">Actinopolymorpha rutila</name>
    <dbReference type="NCBI Taxonomy" id="446787"/>
    <lineage>
        <taxon>Bacteria</taxon>
        <taxon>Bacillati</taxon>
        <taxon>Actinomycetota</taxon>
        <taxon>Actinomycetes</taxon>
        <taxon>Propionibacteriales</taxon>
        <taxon>Actinopolymorphaceae</taxon>
        <taxon>Actinopolymorpha</taxon>
    </lineage>
</organism>
<dbReference type="Proteomes" id="UP000579605">
    <property type="component" value="Unassembled WGS sequence"/>
</dbReference>
<protein>
    <submittedName>
        <fullName evidence="1">Uncharacterized protein</fullName>
    </submittedName>
</protein>
<dbReference type="RefSeq" id="WP_179786342.1">
    <property type="nucleotide sequence ID" value="NZ_BAAARR010000022.1"/>
</dbReference>
<comment type="caution">
    <text evidence="1">The sequence shown here is derived from an EMBL/GenBank/DDBJ whole genome shotgun (WGS) entry which is preliminary data.</text>
</comment>
<keyword evidence="2" id="KW-1185">Reference proteome</keyword>
<evidence type="ECO:0000313" key="1">
    <source>
        <dbReference type="EMBL" id="NYH88452.1"/>
    </source>
</evidence>
<reference evidence="1 2" key="1">
    <citation type="submission" date="2020-07" db="EMBL/GenBank/DDBJ databases">
        <title>Sequencing the genomes of 1000 actinobacteria strains.</title>
        <authorList>
            <person name="Klenk H.-P."/>
        </authorList>
    </citation>
    <scope>NUCLEOTIDE SEQUENCE [LARGE SCALE GENOMIC DNA]</scope>
    <source>
        <strain evidence="1 2">DSM 18448</strain>
    </source>
</reference>
<gene>
    <name evidence="1" type="ORF">F4554_001090</name>
</gene>
<proteinExistence type="predicted"/>
<name>A0A852Z9C3_9ACTN</name>
<accession>A0A852Z9C3</accession>